<evidence type="ECO:0000313" key="6">
    <source>
        <dbReference type="EMBL" id="SVC41245.1"/>
    </source>
</evidence>
<dbReference type="InterPro" id="IPR000184">
    <property type="entry name" value="Bac_surfAg_D15"/>
</dbReference>
<accession>A0A382LZZ5</accession>
<feature type="non-terminal residue" evidence="6">
    <location>
        <position position="1"/>
    </location>
</feature>
<reference evidence="6" key="1">
    <citation type="submission" date="2018-05" db="EMBL/GenBank/DDBJ databases">
        <authorList>
            <person name="Lanie J.A."/>
            <person name="Ng W.-L."/>
            <person name="Kazmierczak K.M."/>
            <person name="Andrzejewski T.M."/>
            <person name="Davidsen T.M."/>
            <person name="Wayne K.J."/>
            <person name="Tettelin H."/>
            <person name="Glass J.I."/>
            <person name="Rusch D."/>
            <person name="Podicherti R."/>
            <person name="Tsui H.-C.T."/>
            <person name="Winkler M.E."/>
        </authorList>
    </citation>
    <scope>NUCLEOTIDE SEQUENCE</scope>
</reference>
<evidence type="ECO:0000256" key="1">
    <source>
        <dbReference type="ARBA" id="ARBA00004370"/>
    </source>
</evidence>
<evidence type="ECO:0000256" key="2">
    <source>
        <dbReference type="ARBA" id="ARBA00022452"/>
    </source>
</evidence>
<dbReference type="Pfam" id="PF01103">
    <property type="entry name" value="Omp85"/>
    <property type="match status" value="1"/>
</dbReference>
<dbReference type="PANTHER" id="PTHR12815:SF18">
    <property type="entry name" value="SORTING AND ASSEMBLY MACHINERY COMPONENT 50 HOMOLOG"/>
    <property type="match status" value="1"/>
</dbReference>
<comment type="subcellular location">
    <subcellularLocation>
        <location evidence="1">Membrane</location>
    </subcellularLocation>
</comment>
<dbReference type="EMBL" id="UINC01089836">
    <property type="protein sequence ID" value="SVC41245.1"/>
    <property type="molecule type" value="Genomic_DNA"/>
</dbReference>
<dbReference type="AlphaFoldDB" id="A0A382LZZ5"/>
<name>A0A382LZZ5_9ZZZZ</name>
<dbReference type="InterPro" id="IPR039910">
    <property type="entry name" value="D15-like"/>
</dbReference>
<keyword evidence="4" id="KW-0472">Membrane</keyword>
<evidence type="ECO:0000256" key="4">
    <source>
        <dbReference type="ARBA" id="ARBA00023136"/>
    </source>
</evidence>
<evidence type="ECO:0000259" key="5">
    <source>
        <dbReference type="Pfam" id="PF01103"/>
    </source>
</evidence>
<proteinExistence type="predicted"/>
<keyword evidence="3" id="KW-0812">Transmembrane</keyword>
<sequence>DKYVKSNIDASQRKLMEIGIFSMAAITPVKNITNDTTVNLVIELRELNRREILSSGGLIAVTVNEGVDPVSALGGDVSWKDRRVFNSAANLEIKSLLAIPLETGLQYPRATVDVLLSNQWILGLRIPTELSGFFQSFRNYEQNEGIYRYGFQLANILRLDDRSYLRTILRWELFDDKKRDNKNDIENRSFRIIGRLDKANNPLYPSRGYVLFTEFISVGGLLGGNRTYQKIDTGIQGYLPIRKDWTMASRIKYGMIFDWDEDYDEYETTLLYDKFYLGGSSSLRAWEALKFLTENDENTPRGELIRLLLNWEIRFPIVWLLGGEIFLEGGQLTDKINNVALKSIQWGRGFGVTLASPLGPIRLDYACRFDKPGSGQLNLGFLYIF</sequence>
<keyword evidence="2" id="KW-1134">Transmembrane beta strand</keyword>
<dbReference type="PANTHER" id="PTHR12815">
    <property type="entry name" value="SORTING AND ASSEMBLY MACHINERY SAMM50 PROTEIN FAMILY MEMBER"/>
    <property type="match status" value="1"/>
</dbReference>
<gene>
    <name evidence="6" type="ORF">METZ01_LOCUS294099</name>
</gene>
<dbReference type="GO" id="GO:0019867">
    <property type="term" value="C:outer membrane"/>
    <property type="evidence" value="ECO:0007669"/>
    <property type="project" value="InterPro"/>
</dbReference>
<protein>
    <recommendedName>
        <fullName evidence="5">Bacterial surface antigen (D15) domain-containing protein</fullName>
    </recommendedName>
</protein>
<dbReference type="Gene3D" id="2.40.160.50">
    <property type="entry name" value="membrane protein fhac: a member of the omp85/tpsb transporter family"/>
    <property type="match status" value="1"/>
</dbReference>
<evidence type="ECO:0000256" key="3">
    <source>
        <dbReference type="ARBA" id="ARBA00022692"/>
    </source>
</evidence>
<feature type="domain" description="Bacterial surface antigen (D15)" evidence="5">
    <location>
        <begin position="131"/>
        <end position="374"/>
    </location>
</feature>
<organism evidence="6">
    <name type="scientific">marine metagenome</name>
    <dbReference type="NCBI Taxonomy" id="408172"/>
    <lineage>
        <taxon>unclassified sequences</taxon>
        <taxon>metagenomes</taxon>
        <taxon>ecological metagenomes</taxon>
    </lineage>
</organism>